<dbReference type="AlphaFoldDB" id="A0A4U5LRF8"/>
<evidence type="ECO:0000256" key="7">
    <source>
        <dbReference type="ARBA" id="ARBA00022968"/>
    </source>
</evidence>
<dbReference type="Pfam" id="PF17039">
    <property type="entry name" value="Glyco_tran_10_N"/>
    <property type="match status" value="1"/>
</dbReference>
<dbReference type="EMBL" id="AZBU02000013">
    <property type="protein sequence ID" value="TKR58579.1"/>
    <property type="molecule type" value="Genomic_DNA"/>
</dbReference>
<dbReference type="GO" id="GO:0032580">
    <property type="term" value="C:Golgi cisterna membrane"/>
    <property type="evidence" value="ECO:0007669"/>
    <property type="project" value="UniProtKB-SubCell"/>
</dbReference>
<evidence type="ECO:0000259" key="14">
    <source>
        <dbReference type="Pfam" id="PF17039"/>
    </source>
</evidence>
<keyword evidence="16" id="KW-1185">Reference proteome</keyword>
<keyword evidence="8 12" id="KW-1133">Transmembrane helix</keyword>
<feature type="domain" description="Fucosyltransferase N-terminal" evidence="14">
    <location>
        <begin position="58"/>
        <end position="165"/>
    </location>
</feature>
<name>A0A4U5LRF8_STECR</name>
<evidence type="ECO:0000256" key="10">
    <source>
        <dbReference type="ARBA" id="ARBA00023136"/>
    </source>
</evidence>
<dbReference type="InterPro" id="IPR031481">
    <property type="entry name" value="Glyco_tran_10_N"/>
</dbReference>
<evidence type="ECO:0000256" key="6">
    <source>
        <dbReference type="ARBA" id="ARBA00022692"/>
    </source>
</evidence>
<gene>
    <name evidence="15" type="ORF">L596_030005</name>
</gene>
<evidence type="ECO:0000256" key="5">
    <source>
        <dbReference type="ARBA" id="ARBA00022679"/>
    </source>
</evidence>
<feature type="transmembrane region" description="Helical" evidence="12">
    <location>
        <begin position="21"/>
        <end position="40"/>
    </location>
</feature>
<dbReference type="InterPro" id="IPR001503">
    <property type="entry name" value="Glyco_trans_10"/>
</dbReference>
<evidence type="ECO:0000256" key="12">
    <source>
        <dbReference type="RuleBase" id="RU003832"/>
    </source>
</evidence>
<evidence type="ECO:0000259" key="13">
    <source>
        <dbReference type="Pfam" id="PF00852"/>
    </source>
</evidence>
<dbReference type="UniPathway" id="UPA00378"/>
<reference evidence="15 16" key="1">
    <citation type="journal article" date="2015" name="Genome Biol.">
        <title>Comparative genomics of Steinernema reveals deeply conserved gene regulatory networks.</title>
        <authorList>
            <person name="Dillman A.R."/>
            <person name="Macchietto M."/>
            <person name="Porter C.F."/>
            <person name="Rogers A."/>
            <person name="Williams B."/>
            <person name="Antoshechkin I."/>
            <person name="Lee M.M."/>
            <person name="Goodwin Z."/>
            <person name="Lu X."/>
            <person name="Lewis E.E."/>
            <person name="Goodrich-Blair H."/>
            <person name="Stock S.P."/>
            <person name="Adams B.J."/>
            <person name="Sternberg P.W."/>
            <person name="Mortazavi A."/>
        </authorList>
    </citation>
    <scope>NUCLEOTIDE SEQUENCE [LARGE SCALE GENOMIC DNA]</scope>
    <source>
        <strain evidence="15 16">ALL</strain>
    </source>
</reference>
<comment type="subcellular location">
    <subcellularLocation>
        <location evidence="1 12">Golgi apparatus</location>
        <location evidence="1 12">Golgi stack membrane</location>
        <topology evidence="1 12">Single-pass type II membrane protein</topology>
    </subcellularLocation>
</comment>
<keyword evidence="10 12" id="KW-0472">Membrane</keyword>
<dbReference type="Gene3D" id="3.40.50.11660">
    <property type="entry name" value="Glycosyl transferase family 10, C-terminal domain"/>
    <property type="match status" value="2"/>
</dbReference>
<keyword evidence="5 12" id="KW-0808">Transferase</keyword>
<keyword evidence="4 12" id="KW-0328">Glycosyltransferase</keyword>
<keyword evidence="6 12" id="KW-0812">Transmembrane</keyword>
<dbReference type="OrthoDB" id="5790915at2759"/>
<feature type="domain" description="Fucosyltransferase C-terminal" evidence="13">
    <location>
        <begin position="191"/>
        <end position="234"/>
    </location>
</feature>
<evidence type="ECO:0000256" key="4">
    <source>
        <dbReference type="ARBA" id="ARBA00022676"/>
    </source>
</evidence>
<keyword evidence="7" id="KW-0735">Signal-anchor</keyword>
<evidence type="ECO:0000256" key="8">
    <source>
        <dbReference type="ARBA" id="ARBA00022989"/>
    </source>
</evidence>
<dbReference type="PANTHER" id="PTHR48438">
    <property type="entry name" value="ALPHA-(1,3)-FUCOSYLTRANSFERASE C-RELATED"/>
    <property type="match status" value="1"/>
</dbReference>
<evidence type="ECO:0000256" key="1">
    <source>
        <dbReference type="ARBA" id="ARBA00004447"/>
    </source>
</evidence>
<evidence type="ECO:0000256" key="9">
    <source>
        <dbReference type="ARBA" id="ARBA00023034"/>
    </source>
</evidence>
<protein>
    <recommendedName>
        <fullName evidence="12">Fucosyltransferase</fullName>
        <ecNumber evidence="12">2.4.1.-</ecNumber>
    </recommendedName>
</protein>
<dbReference type="Proteomes" id="UP000298663">
    <property type="component" value="Unassembled WGS sequence"/>
</dbReference>
<feature type="domain" description="Fucosyltransferase C-terminal" evidence="13">
    <location>
        <begin position="247"/>
        <end position="331"/>
    </location>
</feature>
<evidence type="ECO:0000256" key="3">
    <source>
        <dbReference type="ARBA" id="ARBA00008919"/>
    </source>
</evidence>
<dbReference type="STRING" id="34508.A0A4U5LRF8"/>
<evidence type="ECO:0000313" key="16">
    <source>
        <dbReference type="Proteomes" id="UP000298663"/>
    </source>
</evidence>
<reference evidence="15 16" key="2">
    <citation type="journal article" date="2019" name="G3 (Bethesda)">
        <title>Hybrid Assembly of the Genome of the Entomopathogenic Nematode Steinernema carpocapsae Identifies the X-Chromosome.</title>
        <authorList>
            <person name="Serra L."/>
            <person name="Macchietto M."/>
            <person name="Macias-Munoz A."/>
            <person name="McGill C.J."/>
            <person name="Rodriguez I.M."/>
            <person name="Rodriguez B."/>
            <person name="Murad R."/>
            <person name="Mortazavi A."/>
        </authorList>
    </citation>
    <scope>NUCLEOTIDE SEQUENCE [LARGE SCALE GENOMIC DNA]</scope>
    <source>
        <strain evidence="15 16">ALL</strain>
    </source>
</reference>
<dbReference type="SUPFAM" id="SSF53756">
    <property type="entry name" value="UDP-Glycosyltransferase/glycogen phosphorylase"/>
    <property type="match status" value="1"/>
</dbReference>
<keyword evidence="11" id="KW-0325">Glycoprotein</keyword>
<evidence type="ECO:0000256" key="11">
    <source>
        <dbReference type="ARBA" id="ARBA00023180"/>
    </source>
</evidence>
<accession>A0A4U5LRF8</accession>
<keyword evidence="9 12" id="KW-0333">Golgi apparatus</keyword>
<dbReference type="InterPro" id="IPR055270">
    <property type="entry name" value="Glyco_tran_10_C"/>
</dbReference>
<dbReference type="GO" id="GO:0008417">
    <property type="term" value="F:fucosyltransferase activity"/>
    <property type="evidence" value="ECO:0007669"/>
    <property type="project" value="InterPro"/>
</dbReference>
<organism evidence="15 16">
    <name type="scientific">Steinernema carpocapsae</name>
    <name type="common">Entomopathogenic nematode</name>
    <dbReference type="NCBI Taxonomy" id="34508"/>
    <lineage>
        <taxon>Eukaryota</taxon>
        <taxon>Metazoa</taxon>
        <taxon>Ecdysozoa</taxon>
        <taxon>Nematoda</taxon>
        <taxon>Chromadorea</taxon>
        <taxon>Rhabditida</taxon>
        <taxon>Tylenchina</taxon>
        <taxon>Panagrolaimomorpha</taxon>
        <taxon>Strongyloidoidea</taxon>
        <taxon>Steinernematidae</taxon>
        <taxon>Steinernema</taxon>
    </lineage>
</organism>
<sequence length="372" mass="44135">MPEIDHNAMLRYRTWNRIRRFSGLGLSCLCLSLLLLFWSLNKYHSYWAEKEVAGHYEKHPVILSWTKWMNESLTKELTKYDGLYECEFKCTFTDDRNLHKYAKALIFYDKDIKLSDLPPMDRSKKHIYYNMDCPDNTEKPFYTLPMDFFHWTLTYRQDSTFWLPYDEMKDIDAKTKEEDKWTMDQVEEHLKRKKTAVLQFESNCGTVSQREDYTEHLKKHIDVTVIGKCGQEKANCGLGSDCQKDLIVLSQHVLNGQLPEGSFIPADDYLGPEDLAKYMKQLIENPEEYLKYFTWTKYFKKTKSVPKHTCKICEALVKKQKFPKIDDVHSWWSRDGRCEPQNFAVRVGVPQPPPPLVKPLRPFYADGDYERY</sequence>
<comment type="similarity">
    <text evidence="3 12">Belongs to the glycosyltransferase 10 family.</text>
</comment>
<dbReference type="Pfam" id="PF00852">
    <property type="entry name" value="Glyco_transf_10"/>
    <property type="match status" value="2"/>
</dbReference>
<comment type="pathway">
    <text evidence="2">Protein modification; protein glycosylation.</text>
</comment>
<proteinExistence type="inferred from homology"/>
<comment type="caution">
    <text evidence="15">The sequence shown here is derived from an EMBL/GenBank/DDBJ whole genome shotgun (WGS) entry which is preliminary data.</text>
</comment>
<evidence type="ECO:0000256" key="2">
    <source>
        <dbReference type="ARBA" id="ARBA00004922"/>
    </source>
</evidence>
<dbReference type="InterPro" id="IPR038577">
    <property type="entry name" value="GT10-like_C_sf"/>
</dbReference>
<evidence type="ECO:0000313" key="15">
    <source>
        <dbReference type="EMBL" id="TKR58579.1"/>
    </source>
</evidence>
<dbReference type="PANTHER" id="PTHR48438:SF1">
    <property type="entry name" value="ALPHA-(1,3)-FUCOSYLTRANSFERASE C-RELATED"/>
    <property type="match status" value="1"/>
</dbReference>
<dbReference type="EC" id="2.4.1.-" evidence="12"/>